<dbReference type="CDD" id="cd23805">
    <property type="entry name" value="UBCc_UBE2T"/>
    <property type="match status" value="1"/>
</dbReference>
<dbReference type="AlphaFoldDB" id="A0AAE0LHF1"/>
<dbReference type="GO" id="GO:0005524">
    <property type="term" value="F:ATP binding"/>
    <property type="evidence" value="ECO:0007669"/>
    <property type="project" value="UniProtKB-UniRule"/>
</dbReference>
<keyword evidence="4" id="KW-0067">ATP-binding</keyword>
<keyword evidence="2 4" id="KW-0833">Ubl conjugation pathway</keyword>
<organism evidence="7 8">
    <name type="scientific">Cymbomonas tetramitiformis</name>
    <dbReference type="NCBI Taxonomy" id="36881"/>
    <lineage>
        <taxon>Eukaryota</taxon>
        <taxon>Viridiplantae</taxon>
        <taxon>Chlorophyta</taxon>
        <taxon>Pyramimonadophyceae</taxon>
        <taxon>Pyramimonadales</taxon>
        <taxon>Pyramimonadaceae</taxon>
        <taxon>Cymbomonas</taxon>
    </lineage>
</organism>
<gene>
    <name evidence="7" type="ORF">CYMTET_6904</name>
</gene>
<feature type="region of interest" description="Disordered" evidence="5">
    <location>
        <begin position="196"/>
        <end position="278"/>
    </location>
</feature>
<reference evidence="7 8" key="1">
    <citation type="journal article" date="2015" name="Genome Biol. Evol.">
        <title>Comparative Genomics of a Bacterivorous Green Alga Reveals Evolutionary Causalities and Consequences of Phago-Mixotrophic Mode of Nutrition.</title>
        <authorList>
            <person name="Burns J.A."/>
            <person name="Paasch A."/>
            <person name="Narechania A."/>
            <person name="Kim E."/>
        </authorList>
    </citation>
    <scope>NUCLEOTIDE SEQUENCE [LARGE SCALE GENOMIC DNA]</scope>
    <source>
        <strain evidence="7 8">PLY_AMNH</strain>
    </source>
</reference>
<dbReference type="InterPro" id="IPR000608">
    <property type="entry name" value="UBC"/>
</dbReference>
<dbReference type="GO" id="GO:0016740">
    <property type="term" value="F:transferase activity"/>
    <property type="evidence" value="ECO:0007669"/>
    <property type="project" value="UniProtKB-KW"/>
</dbReference>
<protein>
    <recommendedName>
        <fullName evidence="6">UBC core domain-containing protein</fullName>
    </recommendedName>
</protein>
<feature type="compositionally biased region" description="Basic residues" evidence="5">
    <location>
        <begin position="233"/>
        <end position="242"/>
    </location>
</feature>
<accession>A0AAE0LHF1</accession>
<keyword evidence="8" id="KW-1185">Reference proteome</keyword>
<dbReference type="Pfam" id="PF00179">
    <property type="entry name" value="UQ_con"/>
    <property type="match status" value="1"/>
</dbReference>
<dbReference type="PROSITE" id="PS00183">
    <property type="entry name" value="UBC_1"/>
    <property type="match status" value="1"/>
</dbReference>
<comment type="caution">
    <text evidence="7">The sequence shown here is derived from an EMBL/GenBank/DDBJ whole genome shotgun (WGS) entry which is preliminary data.</text>
</comment>
<sequence length="278" mass="30689">MQQELKMLESAPPEIFAWPVDGALNHLRAYIKGPIGTAYAGGLFKLDLRIPERYPFEPPNVVFLTQIYHPNVDSRGHICLDILNMPPRGSWKPSFNVLTVLETLVQVLAEPNPDSGLGNEVAQEYKCNPLQFDNTARQWTRQLARCPSSLSLSSNCLTGSSQLEAESQSKENIVPANACNSDYLARTRSTECLHRLPEASSSDESSKSSPRSVFGLANEGSSNEDEPVSVRGAKQRAGRKRLFHEIEEEAGSDASTAMRRYLPNAPGNVQQRNNHGLV</sequence>
<dbReference type="SUPFAM" id="SSF54495">
    <property type="entry name" value="UBC-like"/>
    <property type="match status" value="1"/>
</dbReference>
<keyword evidence="1" id="KW-0808">Transferase</keyword>
<evidence type="ECO:0000313" key="7">
    <source>
        <dbReference type="EMBL" id="KAK3285496.1"/>
    </source>
</evidence>
<evidence type="ECO:0000313" key="8">
    <source>
        <dbReference type="Proteomes" id="UP001190700"/>
    </source>
</evidence>
<feature type="compositionally biased region" description="Low complexity" evidence="5">
    <location>
        <begin position="200"/>
        <end position="212"/>
    </location>
</feature>
<evidence type="ECO:0000256" key="1">
    <source>
        <dbReference type="ARBA" id="ARBA00022679"/>
    </source>
</evidence>
<feature type="compositionally biased region" description="Polar residues" evidence="5">
    <location>
        <begin position="267"/>
        <end position="278"/>
    </location>
</feature>
<keyword evidence="4" id="KW-0547">Nucleotide-binding</keyword>
<feature type="active site" description="Glycyl thioester intermediate" evidence="3">
    <location>
        <position position="79"/>
    </location>
</feature>
<name>A0AAE0LHF1_9CHLO</name>
<evidence type="ECO:0000256" key="4">
    <source>
        <dbReference type="RuleBase" id="RU362109"/>
    </source>
</evidence>
<dbReference type="EMBL" id="LGRX02001794">
    <property type="protein sequence ID" value="KAK3285496.1"/>
    <property type="molecule type" value="Genomic_DNA"/>
</dbReference>
<evidence type="ECO:0000256" key="3">
    <source>
        <dbReference type="PROSITE-ProRule" id="PRU10133"/>
    </source>
</evidence>
<dbReference type="InterPro" id="IPR016135">
    <property type="entry name" value="UBQ-conjugating_enzyme/RWD"/>
</dbReference>
<dbReference type="PANTHER" id="PTHR24068">
    <property type="entry name" value="UBIQUITIN-CONJUGATING ENZYME E2"/>
    <property type="match status" value="1"/>
</dbReference>
<dbReference type="Proteomes" id="UP001190700">
    <property type="component" value="Unassembled WGS sequence"/>
</dbReference>
<evidence type="ECO:0000256" key="2">
    <source>
        <dbReference type="ARBA" id="ARBA00022786"/>
    </source>
</evidence>
<dbReference type="PROSITE" id="PS50127">
    <property type="entry name" value="UBC_2"/>
    <property type="match status" value="1"/>
</dbReference>
<dbReference type="InterPro" id="IPR023313">
    <property type="entry name" value="UBQ-conjugating_AS"/>
</dbReference>
<comment type="similarity">
    <text evidence="4">Belongs to the ubiquitin-conjugating enzyme family.</text>
</comment>
<evidence type="ECO:0000259" key="6">
    <source>
        <dbReference type="PROSITE" id="PS50127"/>
    </source>
</evidence>
<evidence type="ECO:0000256" key="5">
    <source>
        <dbReference type="SAM" id="MobiDB-lite"/>
    </source>
</evidence>
<feature type="domain" description="UBC core" evidence="6">
    <location>
        <begin position="1"/>
        <end position="145"/>
    </location>
</feature>
<proteinExistence type="inferred from homology"/>
<dbReference type="SMART" id="SM00212">
    <property type="entry name" value="UBCc"/>
    <property type="match status" value="1"/>
</dbReference>
<dbReference type="Gene3D" id="3.10.110.10">
    <property type="entry name" value="Ubiquitin Conjugating Enzyme"/>
    <property type="match status" value="1"/>
</dbReference>